<dbReference type="SUPFAM" id="SSF53300">
    <property type="entry name" value="vWA-like"/>
    <property type="match status" value="1"/>
</dbReference>
<sequence length="615" mass="65127">MSAVARPQSPRLALHCLSAALLAALALAGCQSTGSPADKQAEAAPAAAPVDAAANVQSPAIQTLPAQPIVEQSAPAATAKPMADALERVQVTGSRVAPAPMRRSDARAKLAAAPQGFIAPAPAPPPPPPVYQQAANTEKYAAREDNPVQRASEQPLSTFSIDVDTGSYANVRRMLNDGIRPPADAVRAEEFINYFDYGHPAPTSRAVPFKVSTELAPAPWNAQRQLLMIGIKGFEVPKQNLPPANLVFLIDTSGSMNSPDKLPLLKSAFSMLARQLRPQDRISIVVYAGSAGLVLAPTPGDKQQEILDALERLQAGGSTNGGDGIRLAYATARQGFIKNGVNRVILATDGDFNVGTVGTDALETLVVDQRKTGIALTTLGFGAGNYNDELSEKLADVGDGNHAYIDTVQEARKVLVQEMGSTLMTIARDVKIQIEFNPAQVAEYRLIGYENRLLKREDFANDKVDAGDIGAGHEVTALYEITPVGSKANRLPPLRYAQAAPAASGGNGEMANLKLRYKRPGEDRSQLIETPVLNSSRRAVASDSLRMAASVAAFADALRGGSQYDGWGWEQILGAARGVKTADASGQRAEFVRLVERAKAQIGELKPTADVAISH</sequence>
<dbReference type="PANTHER" id="PTHR10579">
    <property type="entry name" value="CALCIUM-ACTIVATED CHLORIDE CHANNEL REGULATOR"/>
    <property type="match status" value="1"/>
</dbReference>
<dbReference type="InterPro" id="IPR036465">
    <property type="entry name" value="vWFA_dom_sf"/>
</dbReference>
<protein>
    <submittedName>
        <fullName evidence="1">von Willebrand factor, type A</fullName>
    </submittedName>
</protein>
<dbReference type="CDD" id="cd01465">
    <property type="entry name" value="vWA_subgroup"/>
    <property type="match status" value="1"/>
</dbReference>
<name>A0A0S2DEU0_LYSEN</name>
<proteinExistence type="predicted"/>
<dbReference type="InterPro" id="IPR022156">
    <property type="entry name" value="Uncharacterised_YfbK_N"/>
</dbReference>
<gene>
    <name evidence="1" type="ORF">GLE_1740</name>
</gene>
<dbReference type="PATRIC" id="fig|69.6.peg.1717"/>
<dbReference type="OrthoDB" id="9805121at2"/>
<accession>A0A0S2DEU0</accession>
<dbReference type="PROSITE" id="PS51257">
    <property type="entry name" value="PROKAR_LIPOPROTEIN"/>
    <property type="match status" value="1"/>
</dbReference>
<dbReference type="Pfam" id="PF12450">
    <property type="entry name" value="vWF_A"/>
    <property type="match status" value="1"/>
</dbReference>
<dbReference type="EMBL" id="CP013140">
    <property type="protein sequence ID" value="ALN57095.1"/>
    <property type="molecule type" value="Genomic_DNA"/>
</dbReference>
<dbReference type="InterPro" id="IPR051266">
    <property type="entry name" value="CLCR"/>
</dbReference>
<dbReference type="KEGG" id="lez:GLE_1740"/>
<dbReference type="Pfam" id="PF00092">
    <property type="entry name" value="VWA"/>
    <property type="match status" value="1"/>
</dbReference>
<evidence type="ECO:0000313" key="1">
    <source>
        <dbReference type="EMBL" id="ALN57095.1"/>
    </source>
</evidence>
<reference evidence="1 2" key="1">
    <citation type="submission" date="2015-11" db="EMBL/GenBank/DDBJ databases">
        <title>Genome sequences of Lysobacter enzymogenes strain C3 and Lysobacter antibioticus ATCC 29479.</title>
        <authorList>
            <person name="Kobayashi D.Y."/>
        </authorList>
    </citation>
    <scope>NUCLEOTIDE SEQUENCE [LARGE SCALE GENOMIC DNA]</scope>
    <source>
        <strain evidence="1 2">C3</strain>
    </source>
</reference>
<dbReference type="Gene3D" id="3.40.50.410">
    <property type="entry name" value="von Willebrand factor, type A domain"/>
    <property type="match status" value="1"/>
</dbReference>
<dbReference type="Proteomes" id="UP000061569">
    <property type="component" value="Chromosome"/>
</dbReference>
<organism evidence="1 2">
    <name type="scientific">Lysobacter enzymogenes</name>
    <dbReference type="NCBI Taxonomy" id="69"/>
    <lineage>
        <taxon>Bacteria</taxon>
        <taxon>Pseudomonadati</taxon>
        <taxon>Pseudomonadota</taxon>
        <taxon>Gammaproteobacteria</taxon>
        <taxon>Lysobacterales</taxon>
        <taxon>Lysobacteraceae</taxon>
        <taxon>Lysobacter</taxon>
    </lineage>
</organism>
<dbReference type="SMART" id="SM00327">
    <property type="entry name" value="VWA"/>
    <property type="match status" value="1"/>
</dbReference>
<evidence type="ECO:0000313" key="2">
    <source>
        <dbReference type="Proteomes" id="UP000061569"/>
    </source>
</evidence>
<dbReference type="AlphaFoldDB" id="A0A0S2DEU0"/>
<dbReference type="InterPro" id="IPR021908">
    <property type="entry name" value="YfbK_C"/>
</dbReference>
<dbReference type="PANTHER" id="PTHR10579:SF43">
    <property type="entry name" value="ZINC FINGER (C3HC4-TYPE RING FINGER) FAMILY PROTEIN"/>
    <property type="match status" value="1"/>
</dbReference>
<dbReference type="PROSITE" id="PS50234">
    <property type="entry name" value="VWFA"/>
    <property type="match status" value="1"/>
</dbReference>
<dbReference type="Pfam" id="PF12034">
    <property type="entry name" value="YfbK_C"/>
    <property type="match status" value="1"/>
</dbReference>
<dbReference type="InterPro" id="IPR002035">
    <property type="entry name" value="VWF_A"/>
</dbReference>